<keyword evidence="3" id="KW-0408">Iron</keyword>
<proteinExistence type="inferred from homology"/>
<dbReference type="PANTHER" id="PTHR47955:SF11">
    <property type="entry name" value="4-HYDROXYPHENYLACETALDEHYDE OXIME MONOOXYGENASE"/>
    <property type="match status" value="1"/>
</dbReference>
<dbReference type="Pfam" id="PF00067">
    <property type="entry name" value="p450"/>
    <property type="match status" value="1"/>
</dbReference>
<evidence type="ECO:0000313" key="4">
    <source>
        <dbReference type="EnsemblPlants" id="EMT12821"/>
    </source>
</evidence>
<dbReference type="Gene3D" id="1.10.630.10">
    <property type="entry name" value="Cytochrome P450"/>
    <property type="match status" value="1"/>
</dbReference>
<dbReference type="GO" id="GO:0004497">
    <property type="term" value="F:monooxygenase activity"/>
    <property type="evidence" value="ECO:0007669"/>
    <property type="project" value="InterPro"/>
</dbReference>
<keyword evidence="2" id="KW-0479">Metal-binding</keyword>
<dbReference type="AlphaFoldDB" id="N1QX87"/>
<sequence>MLLRLGPLPTLVVSSANVAREVLQPQDHAFANRPALAIPRWLLYGCTDIAFAPHDAYWRGVRTIVVPHLLSPARVSAYRGVREEVAELVRKVEQQAHEGGVVVRSSDLLSGFAKDMNGRIVLGRFDSCCV</sequence>
<comment type="similarity">
    <text evidence="1">Belongs to the cytochrome P450 family.</text>
</comment>
<protein>
    <submittedName>
        <fullName evidence="4">Putative Cytochrome P450 71A6</fullName>
    </submittedName>
</protein>
<organism evidence="4">
    <name type="scientific">Aegilops tauschii</name>
    <name type="common">Tausch's goatgrass</name>
    <name type="synonym">Aegilops squarrosa</name>
    <dbReference type="NCBI Taxonomy" id="37682"/>
    <lineage>
        <taxon>Eukaryota</taxon>
        <taxon>Viridiplantae</taxon>
        <taxon>Streptophyta</taxon>
        <taxon>Embryophyta</taxon>
        <taxon>Tracheophyta</taxon>
        <taxon>Spermatophyta</taxon>
        <taxon>Magnoliopsida</taxon>
        <taxon>Liliopsida</taxon>
        <taxon>Poales</taxon>
        <taxon>Poaceae</taxon>
        <taxon>BOP clade</taxon>
        <taxon>Pooideae</taxon>
        <taxon>Triticodae</taxon>
        <taxon>Triticeae</taxon>
        <taxon>Triticinae</taxon>
        <taxon>Aegilops</taxon>
    </lineage>
</organism>
<reference evidence="4" key="1">
    <citation type="submission" date="2015-06" db="UniProtKB">
        <authorList>
            <consortium name="EnsemblPlants"/>
        </authorList>
    </citation>
    <scope>IDENTIFICATION</scope>
</reference>
<evidence type="ECO:0000256" key="2">
    <source>
        <dbReference type="ARBA" id="ARBA00022723"/>
    </source>
</evidence>
<dbReference type="PANTHER" id="PTHR47955">
    <property type="entry name" value="CYTOCHROME P450 FAMILY 71 PROTEIN"/>
    <property type="match status" value="1"/>
</dbReference>
<dbReference type="InterPro" id="IPR036396">
    <property type="entry name" value="Cyt_P450_sf"/>
</dbReference>
<dbReference type="InterPro" id="IPR001128">
    <property type="entry name" value="Cyt_P450"/>
</dbReference>
<dbReference type="GO" id="GO:0005506">
    <property type="term" value="F:iron ion binding"/>
    <property type="evidence" value="ECO:0007669"/>
    <property type="project" value="InterPro"/>
</dbReference>
<name>N1QX87_AEGTA</name>
<dbReference type="GO" id="GO:0020037">
    <property type="term" value="F:heme binding"/>
    <property type="evidence" value="ECO:0007669"/>
    <property type="project" value="InterPro"/>
</dbReference>
<accession>N1QX87</accession>
<dbReference type="SUPFAM" id="SSF48264">
    <property type="entry name" value="Cytochrome P450"/>
    <property type="match status" value="1"/>
</dbReference>
<dbReference type="OMA" id="APHDAYW"/>
<evidence type="ECO:0000256" key="1">
    <source>
        <dbReference type="ARBA" id="ARBA00010617"/>
    </source>
</evidence>
<evidence type="ECO:0000256" key="3">
    <source>
        <dbReference type="ARBA" id="ARBA00023004"/>
    </source>
</evidence>
<dbReference type="GO" id="GO:0016705">
    <property type="term" value="F:oxidoreductase activity, acting on paired donors, with incorporation or reduction of molecular oxygen"/>
    <property type="evidence" value="ECO:0007669"/>
    <property type="project" value="InterPro"/>
</dbReference>
<dbReference type="EnsemblPlants" id="EMT12821">
    <property type="protein sequence ID" value="EMT12821"/>
    <property type="gene ID" value="F775_18943"/>
</dbReference>